<evidence type="ECO:0000313" key="1">
    <source>
        <dbReference type="EMBL" id="RCK79870.1"/>
    </source>
</evidence>
<organism evidence="1 2">
    <name type="scientific">Candidatus Ozemobacter sibiricus</name>
    <dbReference type="NCBI Taxonomy" id="2268124"/>
    <lineage>
        <taxon>Bacteria</taxon>
        <taxon>Candidatus Ozemobacteria</taxon>
        <taxon>Candidatus Ozemobacterales</taxon>
        <taxon>Candidatus Ozemobacteraceae</taxon>
        <taxon>Candidatus Ozemobacter</taxon>
    </lineage>
</organism>
<accession>A0A367ZPA9</accession>
<dbReference type="EMBL" id="QOQW01000010">
    <property type="protein sequence ID" value="RCK79870.1"/>
    <property type="molecule type" value="Genomic_DNA"/>
</dbReference>
<sequence>MTPNHRPLHSSHLHLLILGLAFWFAPLGGAQAFEPPTMLVMNSPTAKARIEKGAFRPVFRGIGLRTPLEIAKTELLAFRFLLDTDCLSTTLRELVQANLARGMAPDAALLKAKQDNLEVLKKEFTTMASTEKLYENAPGKDCVPEYSFLFTTPHLALAACYGPVVLVIEEVRPRGLDLNGIAQDAHYYSIGRFLQNLANLRLKSIGADYLLDRDEYVIPSFIPPEDITGVIVFAPSKIVVNKRLPLIPPKVMRVYRKRHLQGTTVIDVFDGKDRLIERLSLAPAGLALDPEQARSPERLPTAIAEAWKQYVAKRLLKKK</sequence>
<gene>
    <name evidence="1" type="ORF">OZSIB_4024</name>
</gene>
<reference evidence="1 2" key="1">
    <citation type="submission" date="2018-05" db="EMBL/GenBank/DDBJ databases">
        <title>A metagenomic window into the 2 km-deep terrestrial subsurface aquifer revealed taxonomically and functionally diverse microbial community comprising novel uncultured bacterial lineages.</title>
        <authorList>
            <person name="Kadnikov V.V."/>
            <person name="Mardanov A.V."/>
            <person name="Beletsky A.V."/>
            <person name="Banks D."/>
            <person name="Pimenov N.V."/>
            <person name="Frank Y.A."/>
            <person name="Karnachuk O.V."/>
            <person name="Ravin N.V."/>
        </authorList>
    </citation>
    <scope>NUCLEOTIDE SEQUENCE [LARGE SCALE GENOMIC DNA]</scope>
    <source>
        <strain evidence="1">BY5</strain>
    </source>
</reference>
<dbReference type="AlphaFoldDB" id="A0A367ZPA9"/>
<evidence type="ECO:0000313" key="2">
    <source>
        <dbReference type="Proteomes" id="UP000252355"/>
    </source>
</evidence>
<proteinExistence type="predicted"/>
<comment type="caution">
    <text evidence="1">The sequence shown here is derived from an EMBL/GenBank/DDBJ whole genome shotgun (WGS) entry which is preliminary data.</text>
</comment>
<protein>
    <submittedName>
        <fullName evidence="1">Uncharacterized protein</fullName>
    </submittedName>
</protein>
<name>A0A367ZPA9_9BACT</name>
<dbReference type="Proteomes" id="UP000252355">
    <property type="component" value="Unassembled WGS sequence"/>
</dbReference>